<dbReference type="GO" id="GO:0006310">
    <property type="term" value="P:DNA recombination"/>
    <property type="evidence" value="ECO:0007669"/>
    <property type="project" value="UniProtKB-KW"/>
</dbReference>
<dbReference type="GO" id="GO:0006303">
    <property type="term" value="P:double-strand break repair via nonhomologous end joining"/>
    <property type="evidence" value="ECO:0007669"/>
    <property type="project" value="UniProtKB-UniRule"/>
</dbReference>
<evidence type="ECO:0000256" key="2">
    <source>
        <dbReference type="HAMAP-Rule" id="MF_01875"/>
    </source>
</evidence>
<dbReference type="Gene3D" id="2.40.290.10">
    <property type="match status" value="1"/>
</dbReference>
<dbReference type="CDD" id="cd00789">
    <property type="entry name" value="KU_like"/>
    <property type="match status" value="1"/>
</dbReference>
<keyword evidence="1 2" id="KW-0238">DNA-binding</keyword>
<comment type="function">
    <text evidence="2">With LigD forms a non-homologous end joining (NHEJ) DNA repair enzyme, which repairs dsDNA breaks with reduced fidelity. Binds linear dsDNA with 5'- and 3'- overhangs but not closed circular dsDNA nor ssDNA. Recruits and stimulates the ligase activity of LigD.</text>
</comment>
<dbReference type="InterPro" id="IPR016194">
    <property type="entry name" value="SPOC-like_C_dom_sf"/>
</dbReference>
<comment type="subunit">
    <text evidence="2">Homodimer. Interacts with LigD.</text>
</comment>
<dbReference type="SMART" id="SM00559">
    <property type="entry name" value="Ku78"/>
    <property type="match status" value="1"/>
</dbReference>
<dbReference type="NCBIfam" id="TIGR02772">
    <property type="entry name" value="Ku_bact"/>
    <property type="match status" value="1"/>
</dbReference>
<dbReference type="InterPro" id="IPR006164">
    <property type="entry name" value="DNA_bd_Ku70/Ku80"/>
</dbReference>
<dbReference type="PANTHER" id="PTHR41251:SF1">
    <property type="entry name" value="NON-HOMOLOGOUS END JOINING PROTEIN KU"/>
    <property type="match status" value="1"/>
</dbReference>
<dbReference type="PANTHER" id="PTHR41251">
    <property type="entry name" value="NON-HOMOLOGOUS END JOINING PROTEIN KU"/>
    <property type="match status" value="1"/>
</dbReference>
<keyword evidence="2" id="KW-0234">DNA repair</keyword>
<evidence type="ECO:0000313" key="5">
    <source>
        <dbReference type="Proteomes" id="UP000593601"/>
    </source>
</evidence>
<reference evidence="4 5" key="1">
    <citation type="submission" date="2020-10" db="EMBL/GenBank/DDBJ databases">
        <title>Blautia liquoris sp.nov., isolated from the mud in a fermentation cellar used for the production of Chinese strong-flavoured liquor.</title>
        <authorList>
            <person name="Lu L."/>
        </authorList>
    </citation>
    <scope>NUCLEOTIDE SEQUENCE [LARGE SCALE GENOMIC DNA]</scope>
    <source>
        <strain evidence="4 5">LZLJ-3</strain>
    </source>
</reference>
<dbReference type="RefSeq" id="WP_193735945.1">
    <property type="nucleotide sequence ID" value="NZ_CP063304.1"/>
</dbReference>
<dbReference type="PIRSF" id="PIRSF006493">
    <property type="entry name" value="Prok_Ku"/>
    <property type="match status" value="1"/>
</dbReference>
<protein>
    <recommendedName>
        <fullName evidence="2">Non-homologous end joining protein Ku</fullName>
    </recommendedName>
</protein>
<dbReference type="HAMAP" id="MF_01875">
    <property type="entry name" value="Prokaryotic_Ku"/>
    <property type="match status" value="1"/>
</dbReference>
<dbReference type="SUPFAM" id="SSF100939">
    <property type="entry name" value="SPOC domain-like"/>
    <property type="match status" value="1"/>
</dbReference>
<dbReference type="EMBL" id="CP063304">
    <property type="protein sequence ID" value="QOV19625.1"/>
    <property type="molecule type" value="Genomic_DNA"/>
</dbReference>
<evidence type="ECO:0000313" key="4">
    <source>
        <dbReference type="EMBL" id="QOV19625.1"/>
    </source>
</evidence>
<dbReference type="Pfam" id="PF02735">
    <property type="entry name" value="Ku"/>
    <property type="match status" value="1"/>
</dbReference>
<comment type="similarity">
    <text evidence="2">Belongs to the prokaryotic Ku family.</text>
</comment>
<dbReference type="InterPro" id="IPR009187">
    <property type="entry name" value="Prok_Ku"/>
</dbReference>
<sequence>MFSRKSVISFGMVAIPIAMLTATQDHDIHFNQLHKEDNSRIRYKKTCAHCGKELTSKDIVKGYQYDKDQFVVITDEEIEQIKTEKEKSIQILHFANLNQISPVYYEKTYQIVPEAGGEKAFELLRTALMAEQKIAIGKTVMGTKDTLMAIIPREEGMLLSTMYYADEVKELQKSYTRPEVSDQELKMAKTLIDSMDTPFEPSKYKDEYQAKLRGLIETKISGKEVVAPQDEGPSKVIDLMEALKVSVANAKKEKETA</sequence>
<accession>A0A7M2RH30</accession>
<dbReference type="KEGG" id="bliq:INP51_01200"/>
<keyword evidence="2" id="KW-0233">DNA recombination</keyword>
<name>A0A7M2RH30_9FIRM</name>
<keyword evidence="2" id="KW-0227">DNA damage</keyword>
<gene>
    <name evidence="2" type="primary">ku</name>
    <name evidence="4" type="ORF">INP51_01200</name>
</gene>
<keyword evidence="5" id="KW-1185">Reference proteome</keyword>
<feature type="domain" description="Ku" evidence="3">
    <location>
        <begin position="51"/>
        <end position="179"/>
    </location>
</feature>
<organism evidence="4 5">
    <name type="scientific">Blautia liquoris</name>
    <dbReference type="NCBI Taxonomy" id="2779518"/>
    <lineage>
        <taxon>Bacteria</taxon>
        <taxon>Bacillati</taxon>
        <taxon>Bacillota</taxon>
        <taxon>Clostridia</taxon>
        <taxon>Lachnospirales</taxon>
        <taxon>Lachnospiraceae</taxon>
        <taxon>Blautia</taxon>
    </lineage>
</organism>
<evidence type="ECO:0000259" key="3">
    <source>
        <dbReference type="SMART" id="SM00559"/>
    </source>
</evidence>
<evidence type="ECO:0000256" key="1">
    <source>
        <dbReference type="ARBA" id="ARBA00023125"/>
    </source>
</evidence>
<dbReference type="GO" id="GO:0003690">
    <property type="term" value="F:double-stranded DNA binding"/>
    <property type="evidence" value="ECO:0007669"/>
    <property type="project" value="UniProtKB-UniRule"/>
</dbReference>
<dbReference type="Proteomes" id="UP000593601">
    <property type="component" value="Chromosome"/>
</dbReference>
<proteinExistence type="inferred from homology"/>
<dbReference type="AlphaFoldDB" id="A0A7M2RH30"/>